<keyword evidence="3" id="KW-1185">Reference proteome</keyword>
<protein>
    <submittedName>
        <fullName evidence="2">Uncharacterized protein</fullName>
    </submittedName>
</protein>
<reference evidence="2" key="1">
    <citation type="journal article" date="2022" name="Int. J. Mol. Sci.">
        <title>Draft Genome of Tanacetum Coccineum: Genomic Comparison of Closely Related Tanacetum-Family Plants.</title>
        <authorList>
            <person name="Yamashiro T."/>
            <person name="Shiraishi A."/>
            <person name="Nakayama K."/>
            <person name="Satake H."/>
        </authorList>
    </citation>
    <scope>NUCLEOTIDE SEQUENCE</scope>
</reference>
<feature type="non-terminal residue" evidence="2">
    <location>
        <position position="1"/>
    </location>
</feature>
<sequence>YQFLVEKSQEDEPEKTNTKAELQSMVTVPIHHDTSSGGCKSSLGGKARQAREQDPPIGDSRLVVTTSVQHAMRAPLRAHFKDLPTSNMKEILLQRIEKLDADKAKERIKKKSKQDSPKTPPRSPPSPPPSGALGASGTT</sequence>
<dbReference type="Proteomes" id="UP001151760">
    <property type="component" value="Unassembled WGS sequence"/>
</dbReference>
<organism evidence="2 3">
    <name type="scientific">Tanacetum coccineum</name>
    <dbReference type="NCBI Taxonomy" id="301880"/>
    <lineage>
        <taxon>Eukaryota</taxon>
        <taxon>Viridiplantae</taxon>
        <taxon>Streptophyta</taxon>
        <taxon>Embryophyta</taxon>
        <taxon>Tracheophyta</taxon>
        <taxon>Spermatophyta</taxon>
        <taxon>Magnoliopsida</taxon>
        <taxon>eudicotyledons</taxon>
        <taxon>Gunneridae</taxon>
        <taxon>Pentapetalae</taxon>
        <taxon>asterids</taxon>
        <taxon>campanulids</taxon>
        <taxon>Asterales</taxon>
        <taxon>Asteraceae</taxon>
        <taxon>Asteroideae</taxon>
        <taxon>Anthemideae</taxon>
        <taxon>Anthemidinae</taxon>
        <taxon>Tanacetum</taxon>
    </lineage>
</organism>
<feature type="region of interest" description="Disordered" evidence="1">
    <location>
        <begin position="102"/>
        <end position="139"/>
    </location>
</feature>
<dbReference type="EMBL" id="BQNB010018358">
    <property type="protein sequence ID" value="GJT73510.1"/>
    <property type="molecule type" value="Genomic_DNA"/>
</dbReference>
<name>A0ABQ5GDF3_9ASTR</name>
<evidence type="ECO:0000256" key="1">
    <source>
        <dbReference type="SAM" id="MobiDB-lite"/>
    </source>
</evidence>
<evidence type="ECO:0000313" key="2">
    <source>
        <dbReference type="EMBL" id="GJT73510.1"/>
    </source>
</evidence>
<feature type="region of interest" description="Disordered" evidence="1">
    <location>
        <begin position="30"/>
        <end position="60"/>
    </location>
</feature>
<feature type="compositionally biased region" description="Pro residues" evidence="1">
    <location>
        <begin position="118"/>
        <end position="130"/>
    </location>
</feature>
<feature type="compositionally biased region" description="Low complexity" evidence="1">
    <location>
        <begin position="35"/>
        <end position="46"/>
    </location>
</feature>
<reference evidence="2" key="2">
    <citation type="submission" date="2022-01" db="EMBL/GenBank/DDBJ databases">
        <authorList>
            <person name="Yamashiro T."/>
            <person name="Shiraishi A."/>
            <person name="Satake H."/>
            <person name="Nakayama K."/>
        </authorList>
    </citation>
    <scope>NUCLEOTIDE SEQUENCE</scope>
</reference>
<gene>
    <name evidence="2" type="ORF">Tco_1032796</name>
</gene>
<comment type="caution">
    <text evidence="2">The sequence shown here is derived from an EMBL/GenBank/DDBJ whole genome shotgun (WGS) entry which is preliminary data.</text>
</comment>
<evidence type="ECO:0000313" key="3">
    <source>
        <dbReference type="Proteomes" id="UP001151760"/>
    </source>
</evidence>
<proteinExistence type="predicted"/>
<accession>A0ABQ5GDF3</accession>